<dbReference type="OrthoDB" id="9914265at2"/>
<protein>
    <submittedName>
        <fullName evidence="1">Uncharacterized protein</fullName>
    </submittedName>
</protein>
<comment type="caution">
    <text evidence="1">The sequence shown here is derived from an EMBL/GenBank/DDBJ whole genome shotgun (WGS) entry which is preliminary data.</text>
</comment>
<dbReference type="RefSeq" id="WP_125419592.1">
    <property type="nucleotide sequence ID" value="NZ_RWIT01000004.1"/>
</dbReference>
<dbReference type="AlphaFoldDB" id="A0A3R9NJY2"/>
<reference evidence="1 2" key="1">
    <citation type="submission" date="2018-12" db="EMBL/GenBank/DDBJ databases">
        <authorList>
            <person name="Feng G."/>
            <person name="Zhu H."/>
        </authorList>
    </citation>
    <scope>NUCLEOTIDE SEQUENCE [LARGE SCALE GENOMIC DNA]</scope>
    <source>
        <strain evidence="1 2">KCTC 12533</strain>
    </source>
</reference>
<proteinExistence type="predicted"/>
<dbReference type="EMBL" id="RWIT01000004">
    <property type="protein sequence ID" value="RSK48804.1"/>
    <property type="molecule type" value="Genomic_DNA"/>
</dbReference>
<accession>A0A3R9NJY2</accession>
<name>A0A3R9NJY2_9BACT</name>
<evidence type="ECO:0000313" key="2">
    <source>
        <dbReference type="Proteomes" id="UP000273500"/>
    </source>
</evidence>
<dbReference type="Proteomes" id="UP000273500">
    <property type="component" value="Unassembled WGS sequence"/>
</dbReference>
<keyword evidence="2" id="KW-1185">Reference proteome</keyword>
<gene>
    <name evidence="1" type="ORF">EI291_09565</name>
</gene>
<evidence type="ECO:0000313" key="1">
    <source>
        <dbReference type="EMBL" id="RSK48804.1"/>
    </source>
</evidence>
<organism evidence="1 2">
    <name type="scientific">Hymenobacter rigui</name>
    <dbReference type="NCBI Taxonomy" id="334424"/>
    <lineage>
        <taxon>Bacteria</taxon>
        <taxon>Pseudomonadati</taxon>
        <taxon>Bacteroidota</taxon>
        <taxon>Cytophagia</taxon>
        <taxon>Cytophagales</taxon>
        <taxon>Hymenobacteraceae</taxon>
        <taxon>Hymenobacter</taxon>
    </lineage>
</organism>
<sequence>MSTLRLVALSGFLVLQSAAGYGQARAVPKGQAKVKDTTEAEVPLICYFPPNCFKPANPGQLPLSITHARLVGKVFVKFTVDSTLTFRGMTVACARLKWKRTGKPYAPDCQHLTATQRRELSKLTFSLVRQLKMVPDPAASRSQCPSEMWTVPVTVR</sequence>